<evidence type="ECO:0000256" key="8">
    <source>
        <dbReference type="ARBA" id="ARBA00022989"/>
    </source>
</evidence>
<dbReference type="EMBL" id="UFQT01001020">
    <property type="protein sequence ID" value="SSX28514.1"/>
    <property type="molecule type" value="Genomic_DNA"/>
</dbReference>
<sequence>MPELGRDPIELLLPDPEIKERWLSDKIMAMSIGGLGFLGACYMNWAVRKPMLSGVQKHIALTVGGAIVGQFLETKRAAYYAEKDAVLRHYIELHPEHFPRTERKKIKELLEPWIPIR</sequence>
<gene>
    <name evidence="13" type="primary">CSON002900</name>
    <name evidence="14" type="synonym">CSON000180</name>
</gene>
<evidence type="ECO:0000313" key="13">
    <source>
        <dbReference type="EMBL" id="SSX11256.1"/>
    </source>
</evidence>
<dbReference type="PANTHER" id="PTHR13099:SF0">
    <property type="entry name" value="NADH DEHYDROGENASE [UBIQUINONE] 1 SUBUNIT C2-RELATED"/>
    <property type="match status" value="1"/>
</dbReference>
<dbReference type="EMBL" id="UFQS01001498">
    <property type="protein sequence ID" value="SSX11256.1"/>
    <property type="molecule type" value="Genomic_DNA"/>
</dbReference>
<evidence type="ECO:0000256" key="2">
    <source>
        <dbReference type="ARBA" id="ARBA00008674"/>
    </source>
</evidence>
<keyword evidence="4 11" id="KW-0679">Respiratory chain</keyword>
<reference evidence="14" key="2">
    <citation type="submission" date="2018-07" db="EMBL/GenBank/DDBJ databases">
        <authorList>
            <person name="Quirk P.G."/>
            <person name="Krulwich T.A."/>
        </authorList>
    </citation>
    <scope>NUCLEOTIDE SEQUENCE</scope>
</reference>
<evidence type="ECO:0000313" key="14">
    <source>
        <dbReference type="EMBL" id="SSX28514.1"/>
    </source>
</evidence>
<keyword evidence="10 11" id="KW-0472">Membrane</keyword>
<proteinExistence type="inferred from homology"/>
<name>A0A336L1X5_CULSO</name>
<keyword evidence="5 12" id="KW-0812">Transmembrane</keyword>
<evidence type="ECO:0000256" key="10">
    <source>
        <dbReference type="ARBA" id="ARBA00023136"/>
    </source>
</evidence>
<dbReference type="PANTHER" id="PTHR13099">
    <property type="entry name" value="NADH-UBIQUINONE OXIDOREDUCTASE SUBUNIT B14.5B"/>
    <property type="match status" value="1"/>
</dbReference>
<evidence type="ECO:0000256" key="3">
    <source>
        <dbReference type="ARBA" id="ARBA00022448"/>
    </source>
</evidence>
<dbReference type="PIRSF" id="PIRSF017834">
    <property type="entry name" value="NADH-UbQ_OxRdtase_b14.5b"/>
    <property type="match status" value="1"/>
</dbReference>
<keyword evidence="3 11" id="KW-0813">Transport</keyword>
<dbReference type="EMBL" id="UFQT01001498">
    <property type="protein sequence ID" value="SSX30824.1"/>
    <property type="molecule type" value="Genomic_DNA"/>
</dbReference>
<dbReference type="Pfam" id="PF06374">
    <property type="entry name" value="NDUF_C2"/>
    <property type="match status" value="1"/>
</dbReference>
<dbReference type="AlphaFoldDB" id="A0A336L1X5"/>
<evidence type="ECO:0000256" key="5">
    <source>
        <dbReference type="ARBA" id="ARBA00022692"/>
    </source>
</evidence>
<dbReference type="OMA" id="KEPRKMR"/>
<evidence type="ECO:0000256" key="11">
    <source>
        <dbReference type="PIRNR" id="PIRNR017834"/>
    </source>
</evidence>
<reference evidence="13" key="1">
    <citation type="submission" date="2018-04" db="EMBL/GenBank/DDBJ databases">
        <authorList>
            <person name="Go L.Y."/>
            <person name="Mitchell J.A."/>
        </authorList>
    </citation>
    <scope>NUCLEOTIDE SEQUENCE</scope>
    <source>
        <tissue evidence="13">Whole organism</tissue>
    </source>
</reference>
<comment type="similarity">
    <text evidence="2 11">Belongs to the complex I NDUFC2 subunit family.</text>
</comment>
<comment type="subcellular location">
    <subcellularLocation>
        <location evidence="1">Mitochondrion inner membrane</location>
        <topology evidence="1">Single-pass membrane protein</topology>
        <orientation evidence="1">Matrix side</orientation>
    </subcellularLocation>
</comment>
<dbReference type="VEuPathDB" id="VectorBase:CSON002900"/>
<protein>
    <recommendedName>
        <fullName evidence="11">NADH dehydrogenase [ubiquinone] 1 subunit C2</fullName>
    </recommendedName>
</protein>
<keyword evidence="6 11" id="KW-0999">Mitochondrion inner membrane</keyword>
<dbReference type="GO" id="GO:0006120">
    <property type="term" value="P:mitochondrial electron transport, NADH to ubiquinone"/>
    <property type="evidence" value="ECO:0007669"/>
    <property type="project" value="InterPro"/>
</dbReference>
<keyword evidence="8 12" id="KW-1133">Transmembrane helix</keyword>
<dbReference type="InterPro" id="IPR009423">
    <property type="entry name" value="NDUC2"/>
</dbReference>
<dbReference type="GO" id="GO:0005743">
    <property type="term" value="C:mitochondrial inner membrane"/>
    <property type="evidence" value="ECO:0007669"/>
    <property type="project" value="UniProtKB-SubCell"/>
</dbReference>
<evidence type="ECO:0000256" key="9">
    <source>
        <dbReference type="ARBA" id="ARBA00023128"/>
    </source>
</evidence>
<evidence type="ECO:0000256" key="6">
    <source>
        <dbReference type="ARBA" id="ARBA00022792"/>
    </source>
</evidence>
<evidence type="ECO:0000256" key="7">
    <source>
        <dbReference type="ARBA" id="ARBA00022982"/>
    </source>
</evidence>
<organism evidence="13">
    <name type="scientific">Culicoides sonorensis</name>
    <name type="common">Biting midge</name>
    <dbReference type="NCBI Taxonomy" id="179676"/>
    <lineage>
        <taxon>Eukaryota</taxon>
        <taxon>Metazoa</taxon>
        <taxon>Ecdysozoa</taxon>
        <taxon>Arthropoda</taxon>
        <taxon>Hexapoda</taxon>
        <taxon>Insecta</taxon>
        <taxon>Pterygota</taxon>
        <taxon>Neoptera</taxon>
        <taxon>Endopterygota</taxon>
        <taxon>Diptera</taxon>
        <taxon>Nematocera</taxon>
        <taxon>Chironomoidea</taxon>
        <taxon>Ceratopogonidae</taxon>
        <taxon>Ceratopogoninae</taxon>
        <taxon>Culicoides</taxon>
        <taxon>Monoculicoides</taxon>
    </lineage>
</organism>
<evidence type="ECO:0000256" key="1">
    <source>
        <dbReference type="ARBA" id="ARBA00004298"/>
    </source>
</evidence>
<dbReference type="VEuPathDB" id="VectorBase:CSON000180"/>
<keyword evidence="7 11" id="KW-0249">Electron transport</keyword>
<feature type="transmembrane region" description="Helical" evidence="12">
    <location>
        <begin position="27"/>
        <end position="47"/>
    </location>
</feature>
<evidence type="ECO:0000256" key="12">
    <source>
        <dbReference type="SAM" id="Phobius"/>
    </source>
</evidence>
<keyword evidence="9 11" id="KW-0496">Mitochondrion</keyword>
<comment type="function">
    <text evidence="11">Accessory subunit of the mitochondrial membrane respiratory chain NADH dehydrogenase (Complex I), that is believed not to be involved in catalysis. Complex I functions in the transfer of electrons from NADH to the respiratory chain. The immediate electron acceptor for the enzyme is believed to be ubiquinone.</text>
</comment>
<accession>A0A336L1X5</accession>
<evidence type="ECO:0000256" key="4">
    <source>
        <dbReference type="ARBA" id="ARBA00022660"/>
    </source>
</evidence>